<dbReference type="GO" id="GO:0016757">
    <property type="term" value="F:glycosyltransferase activity"/>
    <property type="evidence" value="ECO:0007669"/>
    <property type="project" value="UniProtKB-KW"/>
</dbReference>
<dbReference type="SUPFAM" id="SSF53756">
    <property type="entry name" value="UDP-Glycosyltransferase/glycogen phosphorylase"/>
    <property type="match status" value="1"/>
</dbReference>
<dbReference type="Pfam" id="PF13439">
    <property type="entry name" value="Glyco_transf_4"/>
    <property type="match status" value="1"/>
</dbReference>
<dbReference type="PANTHER" id="PTHR45947">
    <property type="entry name" value="SULFOQUINOVOSYL TRANSFERASE SQD2"/>
    <property type="match status" value="1"/>
</dbReference>
<keyword evidence="3" id="KW-0808">Transferase</keyword>
<feature type="domain" description="Glycosyltransferase subfamily 4-like N-terminal" evidence="2">
    <location>
        <begin position="16"/>
        <end position="174"/>
    </location>
</feature>
<name>A0A1M4SVX4_9BACT</name>
<organism evidence="3 4">
    <name type="scientific">Desulfacinum infernum DSM 9756</name>
    <dbReference type="NCBI Taxonomy" id="1121391"/>
    <lineage>
        <taxon>Bacteria</taxon>
        <taxon>Pseudomonadati</taxon>
        <taxon>Thermodesulfobacteriota</taxon>
        <taxon>Syntrophobacteria</taxon>
        <taxon>Syntrophobacterales</taxon>
        <taxon>Syntrophobacteraceae</taxon>
        <taxon>Desulfacinum</taxon>
    </lineage>
</organism>
<sequence length="384" mass="42590">MRVLHVFKTYFPETQGGLQEAIRQICLGTKPSGFDHTVLTAGYDGTPTTIVHLPEARVVRYGDAVGPASCPVSLGALRGFRGEAARCHVIHYHFPWPFMDLLHLVHRVPKPALVTYHADIVRNRLYLDLYRPVLHLFLASVDRIVATSQFQVESSQVLRRFRDKVEVVPFGLDENSYPRPSMDVIEKVRRVHGEDFFLFVGVLRHYKGLDYLLEASRGESFRVVIAGEGPEGERLRRKAARMGLHNVSFAGHVPDQVKMALFKLCRAVVMPSHLPAEAFGISLAEGAMMGKPLVCCEVGTGTTYVNRHGETGLVVPPADASALRRALRLLARDDELTRRFGEGARARFESHLSFAVMGRRYASLYRELIGGRPGARGNGGGGVP</sequence>
<dbReference type="AlphaFoldDB" id="A0A1M4SVX4"/>
<evidence type="ECO:0000259" key="2">
    <source>
        <dbReference type="Pfam" id="PF13439"/>
    </source>
</evidence>
<dbReference type="Proteomes" id="UP000184076">
    <property type="component" value="Unassembled WGS sequence"/>
</dbReference>
<gene>
    <name evidence="3" type="ORF">SAMN02745206_00198</name>
</gene>
<evidence type="ECO:0000313" key="3">
    <source>
        <dbReference type="EMBL" id="SHE36343.1"/>
    </source>
</evidence>
<evidence type="ECO:0000259" key="1">
    <source>
        <dbReference type="Pfam" id="PF00534"/>
    </source>
</evidence>
<dbReference type="InterPro" id="IPR050194">
    <property type="entry name" value="Glycosyltransferase_grp1"/>
</dbReference>
<keyword evidence="3" id="KW-0328">Glycosyltransferase</keyword>
<keyword evidence="4" id="KW-1185">Reference proteome</keyword>
<feature type="domain" description="Glycosyl transferase family 1" evidence="1">
    <location>
        <begin position="186"/>
        <end position="346"/>
    </location>
</feature>
<protein>
    <submittedName>
        <fullName evidence="3">Rhamnosyl/mannosyltransferase</fullName>
    </submittedName>
</protein>
<dbReference type="Gene3D" id="3.40.50.2000">
    <property type="entry name" value="Glycogen Phosphorylase B"/>
    <property type="match status" value="2"/>
</dbReference>
<accession>A0A1M4SVX4</accession>
<dbReference type="EMBL" id="FQVB01000003">
    <property type="protein sequence ID" value="SHE36343.1"/>
    <property type="molecule type" value="Genomic_DNA"/>
</dbReference>
<dbReference type="PANTHER" id="PTHR45947:SF13">
    <property type="entry name" value="TRANSFERASE"/>
    <property type="match status" value="1"/>
</dbReference>
<proteinExistence type="predicted"/>
<dbReference type="InterPro" id="IPR001296">
    <property type="entry name" value="Glyco_trans_1"/>
</dbReference>
<dbReference type="STRING" id="1121391.SAMN02745206_00198"/>
<dbReference type="RefSeq" id="WP_073036092.1">
    <property type="nucleotide sequence ID" value="NZ_FQVB01000003.1"/>
</dbReference>
<dbReference type="InterPro" id="IPR028098">
    <property type="entry name" value="Glyco_trans_4-like_N"/>
</dbReference>
<evidence type="ECO:0000313" key="4">
    <source>
        <dbReference type="Proteomes" id="UP000184076"/>
    </source>
</evidence>
<reference evidence="4" key="1">
    <citation type="submission" date="2016-11" db="EMBL/GenBank/DDBJ databases">
        <authorList>
            <person name="Varghese N."/>
            <person name="Submissions S."/>
        </authorList>
    </citation>
    <scope>NUCLEOTIDE SEQUENCE [LARGE SCALE GENOMIC DNA]</scope>
    <source>
        <strain evidence="4">DSM 9756</strain>
    </source>
</reference>
<dbReference type="Pfam" id="PF00534">
    <property type="entry name" value="Glycos_transf_1"/>
    <property type="match status" value="1"/>
</dbReference>